<feature type="transmembrane region" description="Helical" evidence="2">
    <location>
        <begin position="184"/>
        <end position="207"/>
    </location>
</feature>
<dbReference type="PANTHER" id="PTHR35394">
    <property type="entry name" value="DUF3176 DOMAIN-CONTAINING PROTEIN"/>
    <property type="match status" value="1"/>
</dbReference>
<dbReference type="PANTHER" id="PTHR35394:SF5">
    <property type="entry name" value="DUF3176 DOMAIN-CONTAINING PROTEIN"/>
    <property type="match status" value="1"/>
</dbReference>
<dbReference type="Pfam" id="PF11374">
    <property type="entry name" value="DUF3176"/>
    <property type="match status" value="1"/>
</dbReference>
<proteinExistence type="predicted"/>
<comment type="caution">
    <text evidence="3">The sequence shown here is derived from an EMBL/GenBank/DDBJ whole genome shotgun (WGS) entry which is preliminary data.</text>
</comment>
<name>A0ABR1VKG5_9PEZI</name>
<evidence type="ECO:0000313" key="3">
    <source>
        <dbReference type="EMBL" id="KAK8071728.1"/>
    </source>
</evidence>
<evidence type="ECO:0000313" key="4">
    <source>
        <dbReference type="Proteomes" id="UP001446871"/>
    </source>
</evidence>
<protein>
    <submittedName>
        <fullName evidence="3">Uncharacterized protein</fullName>
    </submittedName>
</protein>
<keyword evidence="2" id="KW-0472">Membrane</keyword>
<keyword evidence="2" id="KW-0812">Transmembrane</keyword>
<dbReference type="EMBL" id="JAQQWM010000003">
    <property type="protein sequence ID" value="KAK8071728.1"/>
    <property type="molecule type" value="Genomic_DNA"/>
</dbReference>
<dbReference type="InterPro" id="IPR021514">
    <property type="entry name" value="DUF3176"/>
</dbReference>
<reference evidence="3 4" key="1">
    <citation type="submission" date="2023-01" db="EMBL/GenBank/DDBJ databases">
        <title>Analysis of 21 Apiospora genomes using comparative genomics revels a genus with tremendous synthesis potential of carbohydrate active enzymes and secondary metabolites.</title>
        <authorList>
            <person name="Sorensen T."/>
        </authorList>
    </citation>
    <scope>NUCLEOTIDE SEQUENCE [LARGE SCALE GENOMIC DNA]</scope>
    <source>
        <strain evidence="3 4">CBS 83171</strain>
    </source>
</reference>
<evidence type="ECO:0000256" key="2">
    <source>
        <dbReference type="SAM" id="Phobius"/>
    </source>
</evidence>
<accession>A0ABR1VKG5</accession>
<feature type="compositionally biased region" description="Basic and acidic residues" evidence="1">
    <location>
        <begin position="19"/>
        <end position="30"/>
    </location>
</feature>
<feature type="transmembrane region" description="Helical" evidence="2">
    <location>
        <begin position="606"/>
        <end position="628"/>
    </location>
</feature>
<organism evidence="3 4">
    <name type="scientific">Apiospora saccharicola</name>
    <dbReference type="NCBI Taxonomy" id="335842"/>
    <lineage>
        <taxon>Eukaryota</taxon>
        <taxon>Fungi</taxon>
        <taxon>Dikarya</taxon>
        <taxon>Ascomycota</taxon>
        <taxon>Pezizomycotina</taxon>
        <taxon>Sordariomycetes</taxon>
        <taxon>Xylariomycetidae</taxon>
        <taxon>Amphisphaeriales</taxon>
        <taxon>Apiosporaceae</taxon>
        <taxon>Apiospora</taxon>
    </lineage>
</organism>
<gene>
    <name evidence="3" type="ORF">PG996_005076</name>
</gene>
<feature type="region of interest" description="Disordered" evidence="1">
    <location>
        <begin position="1"/>
        <end position="72"/>
    </location>
</feature>
<keyword evidence="4" id="KW-1185">Reference proteome</keyword>
<evidence type="ECO:0000256" key="1">
    <source>
        <dbReference type="SAM" id="MobiDB-lite"/>
    </source>
</evidence>
<sequence length="696" mass="77556">MPPQSSPGHEEVDAQIYSQEDRVSPSRLDETVQTPSLSGWDEDFVQDDDTRSSVNPGYAPVPGDTGKSKSIPNSTEKHSWIMEIYTMILSIAAVVTTTVLLFYADGRPLTDYNFFISFNTVISILATVARTTLAFAVGSCLGQWKWNWFGKRSDSPLIFESFEDASRGPLGSFWLICRLRARHWVTFGALVTLLMLGFEPFMQAIVYNEGRMIITTQPRTAPTIGTSHNLDVGSTLMVSPIPTYSFKLRNESYRINIGQFRLEPCKGLASAVTRGFYANDPRDAVSFSCSTGNCTWPVFTSLSVCSACNDVTEHLVIRGRNGTDLGSIQVSTINEEGYWITHALPNVNLTNLAKSYITTGAARRAPVFNLKSAAYMSAKAFDNPGRTLTFGDLNTMIVAVSLIRAEPAYVNGSKSWNDSRSTATECALYFCTNAYRSEVRSGKLHEDIVASWSNRVQGSYSPILDDPLLYNITFEEIVWNAYKEYTNYSLDTGRAYHALNDLQLQIPRTEAESHGLPDGAPLVFNITQNTLGSILPFILSDFFQDPLVYGMSDLGPIISQTLYDSTNLSATFAGAATAMSNWMRDNTNASHAGTQEEWVQHIRVRWPYVTLPVMVVLLGCSFVFLSMWETRRRRLPPWKSDVLATLTHSLDVETREQLRAAAMQVRMRERAKGMVLTFEDTGNGLELRAQDRRPSA</sequence>
<feature type="transmembrane region" description="Helical" evidence="2">
    <location>
        <begin position="84"/>
        <end position="104"/>
    </location>
</feature>
<dbReference type="Proteomes" id="UP001446871">
    <property type="component" value="Unassembled WGS sequence"/>
</dbReference>
<keyword evidence="2" id="KW-1133">Transmembrane helix</keyword>